<evidence type="ECO:0000313" key="3">
    <source>
        <dbReference type="Proteomes" id="UP000015559"/>
    </source>
</evidence>
<dbReference type="KEGG" id="sdr:SCD_n02008"/>
<feature type="transmembrane region" description="Helical" evidence="1">
    <location>
        <begin position="144"/>
        <end position="166"/>
    </location>
</feature>
<dbReference type="HOGENOM" id="CLU_1562074_0_0_4"/>
<evidence type="ECO:0000313" key="2">
    <source>
        <dbReference type="EMBL" id="BAN35819.1"/>
    </source>
</evidence>
<keyword evidence="3" id="KW-1185">Reference proteome</keyword>
<evidence type="ECO:0008006" key="4">
    <source>
        <dbReference type="Google" id="ProtNLM"/>
    </source>
</evidence>
<dbReference type="EMBL" id="AP013066">
    <property type="protein sequence ID" value="BAN35819.1"/>
    <property type="molecule type" value="Genomic_DNA"/>
</dbReference>
<keyword evidence="1" id="KW-0472">Membrane</keyword>
<name>S6AM48_SULDS</name>
<dbReference type="InterPro" id="IPR022472">
    <property type="entry name" value="VPLPA-CTERM"/>
</dbReference>
<dbReference type="Proteomes" id="UP000015559">
    <property type="component" value="Chromosome"/>
</dbReference>
<reference evidence="2 3" key="1">
    <citation type="journal article" date="2012" name="Appl. Environ. Microbiol.">
        <title>Draft genome sequence of a psychrotolerant sulfur-oxidizing bacterium, Sulfuricella denitrificans skB26, and proteomic insights into cold adaptation.</title>
        <authorList>
            <person name="Watanabe T."/>
            <person name="Kojima H."/>
            <person name="Fukui M."/>
        </authorList>
    </citation>
    <scope>NUCLEOTIDE SEQUENCE [LARGE SCALE GENOMIC DNA]</scope>
    <source>
        <strain evidence="3">skB26</strain>
    </source>
</reference>
<protein>
    <recommendedName>
        <fullName evidence="4">VPLPA-CTERM sorting domain-containing protein</fullName>
    </recommendedName>
</protein>
<gene>
    <name evidence="2" type="ORF">SCD_n02008</name>
</gene>
<sequence>MELASSSGFPSDYFFTVPILVLANGYTDVGGSPSPIGSSYSMNTASASVKIGGDGWYACAGYGCWAGSTTSFSGGLTNLKPGSSASGYGGNIFEIIVSASVTTNSNYPSSYAHAWADPTIQIDPTFLATNPQYSLSFSSNLPAAVVPVPAAAWLLGSGLIGLVGVARRKAT</sequence>
<accession>S6AM48</accession>
<dbReference type="NCBIfam" id="TIGR03370">
    <property type="entry name" value="VPLPA-CTERM"/>
    <property type="match status" value="1"/>
</dbReference>
<proteinExistence type="predicted"/>
<organism evidence="2 3">
    <name type="scientific">Sulfuricella denitrificans (strain DSM 22764 / NBRC 105220 / skB26)</name>
    <dbReference type="NCBI Taxonomy" id="1163617"/>
    <lineage>
        <taxon>Bacteria</taxon>
        <taxon>Pseudomonadati</taxon>
        <taxon>Pseudomonadota</taxon>
        <taxon>Betaproteobacteria</taxon>
        <taxon>Nitrosomonadales</taxon>
        <taxon>Sulfuricellaceae</taxon>
        <taxon>Sulfuricella</taxon>
    </lineage>
</organism>
<evidence type="ECO:0000256" key="1">
    <source>
        <dbReference type="SAM" id="Phobius"/>
    </source>
</evidence>
<keyword evidence="1" id="KW-1133">Transmembrane helix</keyword>
<dbReference type="STRING" id="1163617.SCD_n02008"/>
<keyword evidence="1" id="KW-0812">Transmembrane</keyword>
<dbReference type="AlphaFoldDB" id="S6AM48"/>